<feature type="signal peptide" evidence="3">
    <location>
        <begin position="1"/>
        <end position="22"/>
    </location>
</feature>
<dbReference type="Proteomes" id="UP000294796">
    <property type="component" value="Unassembled WGS sequence"/>
</dbReference>
<feature type="transmembrane region" description="Helical" evidence="2">
    <location>
        <begin position="417"/>
        <end position="440"/>
    </location>
</feature>
<dbReference type="Pfam" id="PF09972">
    <property type="entry name" value="DUF2207"/>
    <property type="match status" value="1"/>
</dbReference>
<keyword evidence="3" id="KW-0732">Signal</keyword>
<accession>A0A4R5TVC6</accession>
<feature type="compositionally biased region" description="Gly residues" evidence="1">
    <location>
        <begin position="560"/>
        <end position="581"/>
    </location>
</feature>
<feature type="domain" description="Predicted membrane protein YciQ-like C-terminal" evidence="5">
    <location>
        <begin position="275"/>
        <end position="505"/>
    </location>
</feature>
<name>A0A4R5TVC6_9GAMM</name>
<feature type="region of interest" description="Disordered" evidence="1">
    <location>
        <begin position="549"/>
        <end position="581"/>
    </location>
</feature>
<evidence type="ECO:0000256" key="3">
    <source>
        <dbReference type="SAM" id="SignalP"/>
    </source>
</evidence>
<feature type="transmembrane region" description="Helical" evidence="2">
    <location>
        <begin position="240"/>
        <end position="257"/>
    </location>
</feature>
<dbReference type="Pfam" id="PF20990">
    <property type="entry name" value="DUF2207_C"/>
    <property type="match status" value="1"/>
</dbReference>
<sequence length="581" mass="62321">MRHLLSLLFFAALLAIATPVAAQERILSYDSDVQVNGDASLDVTERIRVRAEGSQIRRGIYRDFPTRYRDRRGNRVVVDLEVLEVLRDGQPEPWFTERRDNGVRINTGNDDFLPVPAEFTYTLRYRTTRQLGFFDAHDELYWNAIGTGWDFAIEGGTTEVRLPQPVPVAELEAEAYTGVQGAQGDGYVAELPSPGIARYTLTRPLHPREGFTTVLSFPKGVVIEPSDAQKAWWLLRDNRAGLVALAGLMVLLVFSIVRWRQVGRDPPPGPVVVQYDPPDDLSPSALRYIRRRGHDTPCFSADVLSLAVGGHLGIHRDKGLLKDDWTLERTGAGGRTHGPEQDALLSHLFAGGDRIELKNTNAATMQKAMAAHSRALQQRFKGRMFNTNGGSALLAFLIALAFSVPAMIIAASTGSGLLLAIPLVAAMFAVAFVFAILVAAPTQEGRRMLDRIEGLRRYLGVAEKQDLQRLQGPGRDEPALDAARFEFLLPYAVALGVEEAWTKKFTLAVGAAAAAAATSAIAWYHGSGRSGIGDLGSFSKSIGSSLASQIASSSSPPGSSSGGGGGGFSGGGGGGGGGGGR</sequence>
<feature type="domain" description="DUF2207" evidence="4">
    <location>
        <begin position="25"/>
        <end position="217"/>
    </location>
</feature>
<evidence type="ECO:0000313" key="7">
    <source>
        <dbReference type="Proteomes" id="UP000294796"/>
    </source>
</evidence>
<evidence type="ECO:0000313" key="6">
    <source>
        <dbReference type="EMBL" id="TDK25046.1"/>
    </source>
</evidence>
<dbReference type="InterPro" id="IPR018702">
    <property type="entry name" value="DUF2207"/>
</dbReference>
<dbReference type="EMBL" id="SMTF01000004">
    <property type="protein sequence ID" value="TDK25046.1"/>
    <property type="molecule type" value="Genomic_DNA"/>
</dbReference>
<organism evidence="6 7">
    <name type="scientific">Luteimonas aestuarii</name>
    <dbReference type="NCBI Taxonomy" id="453837"/>
    <lineage>
        <taxon>Bacteria</taxon>
        <taxon>Pseudomonadati</taxon>
        <taxon>Pseudomonadota</taxon>
        <taxon>Gammaproteobacteria</taxon>
        <taxon>Lysobacterales</taxon>
        <taxon>Lysobacteraceae</taxon>
        <taxon>Luteimonas</taxon>
    </lineage>
</organism>
<dbReference type="AlphaFoldDB" id="A0A4R5TVC6"/>
<proteinExistence type="predicted"/>
<dbReference type="InterPro" id="IPR048389">
    <property type="entry name" value="YciQ-like_C"/>
</dbReference>
<feature type="transmembrane region" description="Helical" evidence="2">
    <location>
        <begin position="389"/>
        <end position="411"/>
    </location>
</feature>
<dbReference type="RefSeq" id="WP_133321498.1">
    <property type="nucleotide sequence ID" value="NZ_SMTF01000004.1"/>
</dbReference>
<dbReference type="OrthoDB" id="9767603at2"/>
<feature type="chain" id="PRO_5021018064" evidence="3">
    <location>
        <begin position="23"/>
        <end position="581"/>
    </location>
</feature>
<evidence type="ECO:0000256" key="1">
    <source>
        <dbReference type="SAM" id="MobiDB-lite"/>
    </source>
</evidence>
<keyword evidence="2" id="KW-0812">Transmembrane</keyword>
<evidence type="ECO:0000256" key="2">
    <source>
        <dbReference type="SAM" id="Phobius"/>
    </source>
</evidence>
<evidence type="ECO:0000259" key="5">
    <source>
        <dbReference type="Pfam" id="PF20990"/>
    </source>
</evidence>
<keyword evidence="7" id="KW-1185">Reference proteome</keyword>
<reference evidence="6 7" key="1">
    <citation type="submission" date="2019-03" db="EMBL/GenBank/DDBJ databases">
        <title>Luteimonas zhaokaii sp.nov., isolated from the rectal contents of Plateau pika in Yushu, Qinghai Province, China.</title>
        <authorList>
            <person name="Zhang G."/>
        </authorList>
    </citation>
    <scope>NUCLEOTIDE SEQUENCE [LARGE SCALE GENOMIC DNA]</scope>
    <source>
        <strain evidence="6 7">B9</strain>
    </source>
</reference>
<protein>
    <submittedName>
        <fullName evidence="6">DUF2207 domain-containing protein</fullName>
    </submittedName>
</protein>
<keyword evidence="2" id="KW-0472">Membrane</keyword>
<keyword evidence="2" id="KW-1133">Transmembrane helix</keyword>
<evidence type="ECO:0000259" key="4">
    <source>
        <dbReference type="Pfam" id="PF09972"/>
    </source>
</evidence>
<gene>
    <name evidence="6" type="ORF">E2F46_07715</name>
</gene>
<feature type="compositionally biased region" description="Low complexity" evidence="1">
    <location>
        <begin position="549"/>
        <end position="559"/>
    </location>
</feature>
<comment type="caution">
    <text evidence="6">The sequence shown here is derived from an EMBL/GenBank/DDBJ whole genome shotgun (WGS) entry which is preliminary data.</text>
</comment>